<dbReference type="GO" id="GO:0016757">
    <property type="term" value="F:glycosyltransferase activity"/>
    <property type="evidence" value="ECO:0007669"/>
    <property type="project" value="UniProtKB-KW"/>
</dbReference>
<comment type="caution">
    <text evidence="1">The sequence shown here is derived from an EMBL/GenBank/DDBJ whole genome shotgun (WGS) entry which is preliminary data.</text>
</comment>
<dbReference type="Proteomes" id="UP000532273">
    <property type="component" value="Unassembled WGS sequence"/>
</dbReference>
<evidence type="ECO:0000313" key="2">
    <source>
        <dbReference type="Proteomes" id="UP000532273"/>
    </source>
</evidence>
<proteinExistence type="predicted"/>
<keyword evidence="1" id="KW-0808">Transferase</keyword>
<dbReference type="EMBL" id="JACIEF010000003">
    <property type="protein sequence ID" value="MBB4109791.1"/>
    <property type="molecule type" value="Genomic_DNA"/>
</dbReference>
<evidence type="ECO:0000313" key="1">
    <source>
        <dbReference type="EMBL" id="MBB4109791.1"/>
    </source>
</evidence>
<accession>A0A7W6P877</accession>
<keyword evidence="1" id="KW-0328">Glycosyltransferase</keyword>
<dbReference type="SUPFAM" id="SSF53448">
    <property type="entry name" value="Nucleotide-diphospho-sugar transferases"/>
    <property type="match status" value="1"/>
</dbReference>
<organism evidence="1 2">
    <name type="scientific">Pedobacter zeae</name>
    <dbReference type="NCBI Taxonomy" id="1737356"/>
    <lineage>
        <taxon>Bacteria</taxon>
        <taxon>Pseudomonadati</taxon>
        <taxon>Bacteroidota</taxon>
        <taxon>Sphingobacteriia</taxon>
        <taxon>Sphingobacteriales</taxon>
        <taxon>Sphingobacteriaceae</taxon>
        <taxon>Pedobacter</taxon>
    </lineage>
</organism>
<dbReference type="Gene3D" id="3.90.550.10">
    <property type="entry name" value="Spore Coat Polysaccharide Biosynthesis Protein SpsA, Chain A"/>
    <property type="match status" value="1"/>
</dbReference>
<name>A0A7W6P877_9SPHI</name>
<gene>
    <name evidence="1" type="ORF">GGQ60_003800</name>
</gene>
<dbReference type="AlphaFoldDB" id="A0A7W6P877"/>
<dbReference type="InterPro" id="IPR029044">
    <property type="entry name" value="Nucleotide-diphossugar_trans"/>
</dbReference>
<sequence length="310" mass="35910">MVKTNMQNLAPIALFVYNRPQHTERTLKFLQQNELAAESHLYIFSDGAKTIRDEENVAEVRKIINKTKGFKSVKVIERKDNAGLANSVIAGVTRLIDEYDQVIVFEDDLVTSPHTLHYFNEALNRYREEEKVMHIGAYMYPLKAEELPQSFFYRAATSWGWATWGRAWKNFEPDIDVLIKQFDKKKKAAFSIDNKMNFWKQMLEFKKGKNNSWAIRWYASIFLKGGLTLNPSQSLVNNIGHDGTGVHSGINDIYNVIINPKPIVEFPTTIKEDTAAYKAIKLFLTKRKGNMVTRVRRFVKEKLAQYFSKK</sequence>
<reference evidence="1 2" key="1">
    <citation type="submission" date="2020-08" db="EMBL/GenBank/DDBJ databases">
        <title>Genomic Encyclopedia of Type Strains, Phase IV (KMG-IV): sequencing the most valuable type-strain genomes for metagenomic binning, comparative biology and taxonomic classification.</title>
        <authorList>
            <person name="Goeker M."/>
        </authorList>
    </citation>
    <scope>NUCLEOTIDE SEQUENCE [LARGE SCALE GENOMIC DNA]</scope>
    <source>
        <strain evidence="1 2">DSM 100774</strain>
    </source>
</reference>
<protein>
    <submittedName>
        <fullName evidence="1">Hypoxanthine phosphoribosyltransferase</fullName>
    </submittedName>
</protein>